<proteinExistence type="inferred from homology"/>
<comment type="caution">
    <text evidence="10">The sequence shown here is derived from an EMBL/GenBank/DDBJ whole genome shotgun (WGS) entry which is preliminary data.</text>
</comment>
<feature type="transmembrane region" description="Helical" evidence="9">
    <location>
        <begin position="306"/>
        <end position="327"/>
    </location>
</feature>
<evidence type="ECO:0000256" key="4">
    <source>
        <dbReference type="ARBA" id="ARBA00022544"/>
    </source>
</evidence>
<feature type="compositionally biased region" description="Low complexity" evidence="8">
    <location>
        <begin position="368"/>
        <end position="396"/>
    </location>
</feature>
<keyword evidence="11" id="KW-1185">Reference proteome</keyword>
<feature type="transmembrane region" description="Helical" evidence="9">
    <location>
        <begin position="216"/>
        <end position="245"/>
    </location>
</feature>
<evidence type="ECO:0000256" key="9">
    <source>
        <dbReference type="SAM" id="Phobius"/>
    </source>
</evidence>
<dbReference type="PANTHER" id="PTHR34975:SF2">
    <property type="entry name" value="SPORE GERMINATION PROTEIN A2"/>
    <property type="match status" value="1"/>
</dbReference>
<dbReference type="PANTHER" id="PTHR34975">
    <property type="entry name" value="SPORE GERMINATION PROTEIN A2"/>
    <property type="match status" value="1"/>
</dbReference>
<feature type="transmembrane region" description="Helical" evidence="9">
    <location>
        <begin position="272"/>
        <end position="294"/>
    </location>
</feature>
<name>A0ABS4IXW0_9BACL</name>
<dbReference type="RefSeq" id="WP_209973412.1">
    <property type="nucleotide sequence ID" value="NZ_JAGGLB010000013.1"/>
</dbReference>
<sequence>MEHPQIGTRQFTVLVIMFIVGSSILMIPGAIAMHAKQDSWISSILAVAAGLGLIVLYCAIGSKFPGKTLFEYCKILLGKWIGLFVAIQFFIFSYLLAAFMLRYIGDFLTTEVMPETPITAILILFMVIVIMAASLGLEVLTRAAEIFFPWIVLFYFIIAVFVSPQIQMINLQPMLEHGLKPVLQGSLPLISIPYLELSLFLFIFPNVKNLNKRRQAFLIGGIIGGFLIVVVTFLSITVLGASLTIRNNYPTFSLTQKIHVGNFLQRVESLLAVIWFLTIFFKSAVTYYVSALGLAQILNLKDYRTVLVPLGVILVPLSLIVYPDIIYGNKFSGLVWTPYASMYGIVLPVLLLIVAFLRRKKLAPPPDSDSGSGSNSDSNSDSNSNSNLTDTSPNDSDNQEKLLKRLF</sequence>
<comment type="similarity">
    <text evidence="2">Belongs to the amino acid-polyamine-organocation (APC) superfamily. Spore germination protein (SGP) (TC 2.A.3.9) family.</text>
</comment>
<dbReference type="Proteomes" id="UP001519287">
    <property type="component" value="Unassembled WGS sequence"/>
</dbReference>
<dbReference type="Gene3D" id="1.20.1740.10">
    <property type="entry name" value="Amino acid/polyamine transporter I"/>
    <property type="match status" value="1"/>
</dbReference>
<feature type="transmembrane region" description="Helical" evidence="9">
    <location>
        <begin position="186"/>
        <end position="204"/>
    </location>
</feature>
<dbReference type="EMBL" id="JAGGLB010000013">
    <property type="protein sequence ID" value="MBP1992422.1"/>
    <property type="molecule type" value="Genomic_DNA"/>
</dbReference>
<keyword evidence="4" id="KW-0309">Germination</keyword>
<feature type="region of interest" description="Disordered" evidence="8">
    <location>
        <begin position="363"/>
        <end position="407"/>
    </location>
</feature>
<evidence type="ECO:0000313" key="10">
    <source>
        <dbReference type="EMBL" id="MBP1992422.1"/>
    </source>
</evidence>
<evidence type="ECO:0000313" key="11">
    <source>
        <dbReference type="Proteomes" id="UP001519287"/>
    </source>
</evidence>
<dbReference type="NCBIfam" id="TIGR00912">
    <property type="entry name" value="2A0309"/>
    <property type="match status" value="1"/>
</dbReference>
<evidence type="ECO:0000256" key="7">
    <source>
        <dbReference type="ARBA" id="ARBA00023136"/>
    </source>
</evidence>
<keyword evidence="3" id="KW-0813">Transport</keyword>
<keyword evidence="5 9" id="KW-0812">Transmembrane</keyword>
<protein>
    <submittedName>
        <fullName evidence="10">Spore germination protein KB</fullName>
    </submittedName>
</protein>
<evidence type="ECO:0000256" key="6">
    <source>
        <dbReference type="ARBA" id="ARBA00022989"/>
    </source>
</evidence>
<keyword evidence="7 9" id="KW-0472">Membrane</keyword>
<evidence type="ECO:0000256" key="8">
    <source>
        <dbReference type="SAM" id="MobiDB-lite"/>
    </source>
</evidence>
<feature type="transmembrane region" description="Helical" evidence="9">
    <location>
        <begin position="339"/>
        <end position="357"/>
    </location>
</feature>
<dbReference type="Pfam" id="PF03845">
    <property type="entry name" value="Spore_permease"/>
    <property type="match status" value="1"/>
</dbReference>
<evidence type="ECO:0000256" key="2">
    <source>
        <dbReference type="ARBA" id="ARBA00007998"/>
    </source>
</evidence>
<feature type="transmembrane region" description="Helical" evidence="9">
    <location>
        <begin position="40"/>
        <end position="60"/>
    </location>
</feature>
<feature type="transmembrane region" description="Helical" evidence="9">
    <location>
        <begin position="80"/>
        <end position="105"/>
    </location>
</feature>
<keyword evidence="6 9" id="KW-1133">Transmembrane helix</keyword>
<feature type="transmembrane region" description="Helical" evidence="9">
    <location>
        <begin position="117"/>
        <end position="140"/>
    </location>
</feature>
<evidence type="ECO:0000256" key="1">
    <source>
        <dbReference type="ARBA" id="ARBA00004141"/>
    </source>
</evidence>
<feature type="transmembrane region" description="Helical" evidence="9">
    <location>
        <begin position="12"/>
        <end position="34"/>
    </location>
</feature>
<reference evidence="10 11" key="1">
    <citation type="submission" date="2021-03" db="EMBL/GenBank/DDBJ databases">
        <title>Genomic Encyclopedia of Type Strains, Phase IV (KMG-IV): sequencing the most valuable type-strain genomes for metagenomic binning, comparative biology and taxonomic classification.</title>
        <authorList>
            <person name="Goeker M."/>
        </authorList>
    </citation>
    <scope>NUCLEOTIDE SEQUENCE [LARGE SCALE GENOMIC DNA]</scope>
    <source>
        <strain evidence="10 11">DSM 26048</strain>
    </source>
</reference>
<organism evidence="10 11">
    <name type="scientific">Paenibacillus eucommiae</name>
    <dbReference type="NCBI Taxonomy" id="1355755"/>
    <lineage>
        <taxon>Bacteria</taxon>
        <taxon>Bacillati</taxon>
        <taxon>Bacillota</taxon>
        <taxon>Bacilli</taxon>
        <taxon>Bacillales</taxon>
        <taxon>Paenibacillaceae</taxon>
        <taxon>Paenibacillus</taxon>
    </lineage>
</organism>
<feature type="transmembrane region" description="Helical" evidence="9">
    <location>
        <begin position="147"/>
        <end position="166"/>
    </location>
</feature>
<dbReference type="InterPro" id="IPR004761">
    <property type="entry name" value="Spore_GerAB"/>
</dbReference>
<feature type="compositionally biased region" description="Basic and acidic residues" evidence="8">
    <location>
        <begin position="398"/>
        <end position="407"/>
    </location>
</feature>
<accession>A0ABS4IXW0</accession>
<evidence type="ECO:0000256" key="3">
    <source>
        <dbReference type="ARBA" id="ARBA00022448"/>
    </source>
</evidence>
<comment type="subcellular location">
    <subcellularLocation>
        <location evidence="1">Membrane</location>
        <topology evidence="1">Multi-pass membrane protein</topology>
    </subcellularLocation>
</comment>
<evidence type="ECO:0000256" key="5">
    <source>
        <dbReference type="ARBA" id="ARBA00022692"/>
    </source>
</evidence>
<gene>
    <name evidence="10" type="ORF">J2Z66_004030</name>
</gene>